<dbReference type="Pfam" id="PF07727">
    <property type="entry name" value="RVT_2"/>
    <property type="match status" value="1"/>
</dbReference>
<dbReference type="InterPro" id="IPR012337">
    <property type="entry name" value="RNaseH-like_sf"/>
</dbReference>
<dbReference type="InterPro" id="IPR013103">
    <property type="entry name" value="RVT_2"/>
</dbReference>
<dbReference type="InterPro" id="IPR001584">
    <property type="entry name" value="Integrase_cat-core"/>
</dbReference>
<dbReference type="PROSITE" id="PS50994">
    <property type="entry name" value="INTEGRASE"/>
    <property type="match status" value="1"/>
</dbReference>
<dbReference type="Pfam" id="PF00665">
    <property type="entry name" value="rve"/>
    <property type="match status" value="1"/>
</dbReference>
<accession>A0AA38TU36</accession>
<dbReference type="GO" id="GO:0003676">
    <property type="term" value="F:nucleic acid binding"/>
    <property type="evidence" value="ECO:0007669"/>
    <property type="project" value="InterPro"/>
</dbReference>
<dbReference type="PANTHER" id="PTHR11439:SF462">
    <property type="match status" value="1"/>
</dbReference>
<dbReference type="Pfam" id="PF13976">
    <property type="entry name" value="gag_pre-integrs"/>
    <property type="match status" value="1"/>
</dbReference>
<evidence type="ECO:0000259" key="2">
    <source>
        <dbReference type="PROSITE" id="PS50994"/>
    </source>
</evidence>
<dbReference type="InterPro" id="IPR036397">
    <property type="entry name" value="RNaseH_sf"/>
</dbReference>
<name>A0AA38TU36_9ASTR</name>
<dbReference type="CDD" id="cd09272">
    <property type="entry name" value="RNase_HI_RT_Ty1"/>
    <property type="match status" value="1"/>
</dbReference>
<comment type="caution">
    <text evidence="3">The sequence shown here is derived from an EMBL/GenBank/DDBJ whole genome shotgun (WGS) entry which is preliminary data.</text>
</comment>
<dbReference type="InterPro" id="IPR025724">
    <property type="entry name" value="GAG-pre-integrase_dom"/>
</dbReference>
<dbReference type="SUPFAM" id="SSF53098">
    <property type="entry name" value="Ribonuclease H-like"/>
    <property type="match status" value="1"/>
</dbReference>
<evidence type="ECO:0000313" key="3">
    <source>
        <dbReference type="EMBL" id="KAJ9567088.1"/>
    </source>
</evidence>
<reference evidence="3" key="1">
    <citation type="submission" date="2023-03" db="EMBL/GenBank/DDBJ databases">
        <title>Chromosome-scale reference genome and RAD-based genetic map of yellow starthistle (Centaurea solstitialis) reveal putative structural variation and QTLs associated with invader traits.</title>
        <authorList>
            <person name="Reatini B."/>
            <person name="Cang F.A."/>
            <person name="Jiang Q."/>
            <person name="Mckibben M.T.W."/>
            <person name="Barker M.S."/>
            <person name="Rieseberg L.H."/>
            <person name="Dlugosch K.M."/>
        </authorList>
    </citation>
    <scope>NUCLEOTIDE SEQUENCE</scope>
    <source>
        <strain evidence="3">CAN-66</strain>
        <tissue evidence="3">Leaf</tissue>
    </source>
</reference>
<dbReference type="Proteomes" id="UP001172457">
    <property type="component" value="Chromosome 1"/>
</dbReference>
<feature type="region of interest" description="Disordered" evidence="1">
    <location>
        <begin position="1"/>
        <end position="38"/>
    </location>
</feature>
<sequence>MTPQLHGYPDWWEDRTRAGKGSGNNHTSATGTAVSKHGKAGGLHVNAVTSHNGGTSNTEAVSFGPGGASLANLTPEQVQILLNLVNSRQQDQTMGEYYSLSWIIDTESLCAIEDQRTRSLIGAGEQKDGLYYYHGVPSVCMTKVLEISEFELWHRRMGHPSDRLVKLVPALRSSTFRKSLNKACDVCPQAKQTRESFPNSDSKSSRIFELIHCDLWGPYKIPSSGGAHYFLTLVDDFSRAVWVYLLHSKTEVYKAFCSFFAMITQQFEVQVKLVRSDNGSEFKCMVQYFAEHGIVFQTSCVGTPQQNGRVECKHQHILNVGRALMFQDKFAPRSRKCVFIGYPHGKKGWKLYDLGTGEIFVSRDVKFHENEFPFANTQESLGVDTRDSEPSDKGMMNDEFLDDLENDDGGCLDSTQNTETTQQPTADDVGEVVVQPATSTHDATEQVLGHGQRTINEGLEPRTFHEAMKHPGWREAMQKEIEALEGNEAWEMEELPPGKKALGCKWVYKIKGLESVDYNETFAPVANMVTVRAFLSVAAAKNWELHQMDVHNAFLHGDLDEEVYMKLPPGFDVEKTGKVCRLKKSLYGLRQAPGCWFAKLAASLKRLGVLKYFLGIEVARSPEGIFLCQRKYTLDIIAEAGLLGAKPAGFPIEQNHHLAVAKGSFLDDPEKYRRLVGRLIYLSFTRPDLAYTVHILAQFMQQPRQEHWDAALRTVCYLKGCPGQGILLRADCDLCLTGWCDSDWASCPLTRRSITSWFVFFGGSPISWKTKKQHIVSCASAEAEYRKKNMGYYRS</sequence>
<feature type="compositionally biased region" description="Polar residues" evidence="1">
    <location>
        <begin position="23"/>
        <end position="33"/>
    </location>
</feature>
<dbReference type="AlphaFoldDB" id="A0AA38TU36"/>
<dbReference type="GO" id="GO:0015074">
    <property type="term" value="P:DNA integration"/>
    <property type="evidence" value="ECO:0007669"/>
    <property type="project" value="InterPro"/>
</dbReference>
<protein>
    <recommendedName>
        <fullName evidence="2">Integrase catalytic domain-containing protein</fullName>
    </recommendedName>
</protein>
<dbReference type="EMBL" id="JARYMX010000001">
    <property type="protein sequence ID" value="KAJ9567088.1"/>
    <property type="molecule type" value="Genomic_DNA"/>
</dbReference>
<dbReference type="PANTHER" id="PTHR11439">
    <property type="entry name" value="GAG-POL-RELATED RETROTRANSPOSON"/>
    <property type="match status" value="1"/>
</dbReference>
<dbReference type="InterPro" id="IPR057670">
    <property type="entry name" value="SH3_retrovirus"/>
</dbReference>
<dbReference type="InterPro" id="IPR043502">
    <property type="entry name" value="DNA/RNA_pol_sf"/>
</dbReference>
<dbReference type="Gene3D" id="3.30.420.10">
    <property type="entry name" value="Ribonuclease H-like superfamily/Ribonuclease H"/>
    <property type="match status" value="1"/>
</dbReference>
<organism evidence="3 4">
    <name type="scientific">Centaurea solstitialis</name>
    <name type="common">yellow star-thistle</name>
    <dbReference type="NCBI Taxonomy" id="347529"/>
    <lineage>
        <taxon>Eukaryota</taxon>
        <taxon>Viridiplantae</taxon>
        <taxon>Streptophyta</taxon>
        <taxon>Embryophyta</taxon>
        <taxon>Tracheophyta</taxon>
        <taxon>Spermatophyta</taxon>
        <taxon>Magnoliopsida</taxon>
        <taxon>eudicotyledons</taxon>
        <taxon>Gunneridae</taxon>
        <taxon>Pentapetalae</taxon>
        <taxon>asterids</taxon>
        <taxon>campanulids</taxon>
        <taxon>Asterales</taxon>
        <taxon>Asteraceae</taxon>
        <taxon>Carduoideae</taxon>
        <taxon>Cardueae</taxon>
        <taxon>Centaureinae</taxon>
        <taxon>Centaurea</taxon>
    </lineage>
</organism>
<dbReference type="Pfam" id="PF25597">
    <property type="entry name" value="SH3_retrovirus"/>
    <property type="match status" value="1"/>
</dbReference>
<evidence type="ECO:0000313" key="4">
    <source>
        <dbReference type="Proteomes" id="UP001172457"/>
    </source>
</evidence>
<feature type="domain" description="Integrase catalytic" evidence="2">
    <location>
        <begin position="194"/>
        <end position="317"/>
    </location>
</feature>
<gene>
    <name evidence="3" type="ORF">OSB04_003054</name>
</gene>
<dbReference type="SUPFAM" id="SSF56672">
    <property type="entry name" value="DNA/RNA polymerases"/>
    <property type="match status" value="1"/>
</dbReference>
<keyword evidence="4" id="KW-1185">Reference proteome</keyword>
<evidence type="ECO:0000256" key="1">
    <source>
        <dbReference type="SAM" id="MobiDB-lite"/>
    </source>
</evidence>
<proteinExistence type="predicted"/>